<dbReference type="Proteomes" id="UP001142372">
    <property type="component" value="Unassembled WGS sequence"/>
</dbReference>
<evidence type="ECO:0000313" key="2">
    <source>
        <dbReference type="EMBL" id="GLJ77838.1"/>
    </source>
</evidence>
<dbReference type="NCBIfam" id="NF005115">
    <property type="entry name" value="PRK06547.1"/>
    <property type="match status" value="1"/>
</dbReference>
<keyword evidence="1" id="KW-1133">Transmembrane helix</keyword>
<dbReference type="InterPro" id="IPR027417">
    <property type="entry name" value="P-loop_NTPase"/>
</dbReference>
<protein>
    <submittedName>
        <fullName evidence="2">Uncharacterized protein</fullName>
    </submittedName>
</protein>
<dbReference type="RefSeq" id="WP_271178447.1">
    <property type="nucleotide sequence ID" value="NZ_BAAAJO010000003.1"/>
</dbReference>
<dbReference type="EMBL" id="BSEN01000015">
    <property type="protein sequence ID" value="GLJ77838.1"/>
    <property type="molecule type" value="Genomic_DNA"/>
</dbReference>
<gene>
    <name evidence="2" type="ORF">GCM10017584_34120</name>
</gene>
<dbReference type="Gene3D" id="3.40.50.300">
    <property type="entry name" value="P-loop containing nucleotide triphosphate hydrolases"/>
    <property type="match status" value="1"/>
</dbReference>
<feature type="transmembrane region" description="Helical" evidence="1">
    <location>
        <begin position="65"/>
        <end position="86"/>
    </location>
</feature>
<reference evidence="2" key="2">
    <citation type="submission" date="2023-01" db="EMBL/GenBank/DDBJ databases">
        <authorList>
            <person name="Sun Q."/>
            <person name="Evtushenko L."/>
        </authorList>
    </citation>
    <scope>NUCLEOTIDE SEQUENCE</scope>
    <source>
        <strain evidence="2">VKM Ac-1401</strain>
    </source>
</reference>
<proteinExistence type="predicted"/>
<evidence type="ECO:0000313" key="3">
    <source>
        <dbReference type="Proteomes" id="UP001142372"/>
    </source>
</evidence>
<organism evidence="2 3">
    <name type="scientific">Leifsonia poae</name>
    <dbReference type="NCBI Taxonomy" id="110933"/>
    <lineage>
        <taxon>Bacteria</taxon>
        <taxon>Bacillati</taxon>
        <taxon>Actinomycetota</taxon>
        <taxon>Actinomycetes</taxon>
        <taxon>Micrococcales</taxon>
        <taxon>Microbacteriaceae</taxon>
        <taxon>Leifsonia</taxon>
    </lineage>
</organism>
<keyword evidence="3" id="KW-1185">Reference proteome</keyword>
<reference evidence="2" key="1">
    <citation type="journal article" date="2014" name="Int. J. Syst. Evol. Microbiol.">
        <title>Complete genome sequence of Corynebacterium casei LMG S-19264T (=DSM 44701T), isolated from a smear-ripened cheese.</title>
        <authorList>
            <consortium name="US DOE Joint Genome Institute (JGI-PGF)"/>
            <person name="Walter F."/>
            <person name="Albersmeier A."/>
            <person name="Kalinowski J."/>
            <person name="Ruckert C."/>
        </authorList>
    </citation>
    <scope>NUCLEOTIDE SEQUENCE</scope>
    <source>
        <strain evidence="2">VKM Ac-1401</strain>
    </source>
</reference>
<keyword evidence="1" id="KW-0472">Membrane</keyword>
<name>A0A9W6HCY9_9MICO</name>
<evidence type="ECO:0000256" key="1">
    <source>
        <dbReference type="SAM" id="Phobius"/>
    </source>
</evidence>
<dbReference type="AlphaFoldDB" id="A0A9W6HCY9"/>
<sequence length="202" mass="21975">MSSAADAHARLTAALGRLAADPGRPAPVVLIDGPSGAGKSSLADRIVAEWPGDVAPVLVRMDDLYPGWGGLAAAAGALGAELLGPLRRTGRGRWRRWDWAADRPAEWHEVDGVRPLIVEGCGTLTAGNAADADLCIWLDADDTLRKERALARDGLAFETHWDEWQHDFEAYLEREQPRHNADLILDVTEWPLPVQAVPRPED</sequence>
<dbReference type="SUPFAM" id="SSF52540">
    <property type="entry name" value="P-loop containing nucleoside triphosphate hydrolases"/>
    <property type="match status" value="1"/>
</dbReference>
<accession>A0A9W6HCY9</accession>
<comment type="caution">
    <text evidence="2">The sequence shown here is derived from an EMBL/GenBank/DDBJ whole genome shotgun (WGS) entry which is preliminary data.</text>
</comment>
<keyword evidence="1" id="KW-0812">Transmembrane</keyword>